<evidence type="ECO:0000313" key="2">
    <source>
        <dbReference type="EMBL" id="CAB5226687.1"/>
    </source>
</evidence>
<accession>A0A6J5PHT8</accession>
<name>A0A6J5PHT8_9CAUD</name>
<dbReference type="EMBL" id="LR798364">
    <property type="protein sequence ID" value="CAB5226687.1"/>
    <property type="molecule type" value="Genomic_DNA"/>
</dbReference>
<protein>
    <submittedName>
        <fullName evidence="1">Uncharacterized protein</fullName>
    </submittedName>
</protein>
<dbReference type="EMBL" id="LR796837">
    <property type="protein sequence ID" value="CAB4169061.1"/>
    <property type="molecule type" value="Genomic_DNA"/>
</dbReference>
<sequence>MKIIQRLKLKLIFKWCPEFGITPVVLEVKGKNTYIKHTDGSLWKIGGKTKVV</sequence>
<gene>
    <name evidence="2" type="ORF">UFOVP1516_8</name>
    <name evidence="1" type="ORF">UFOVP887_36</name>
</gene>
<reference evidence="1" key="1">
    <citation type="submission" date="2020-05" db="EMBL/GenBank/DDBJ databases">
        <authorList>
            <person name="Chiriac C."/>
            <person name="Salcher M."/>
            <person name="Ghai R."/>
            <person name="Kavagutti S V."/>
        </authorList>
    </citation>
    <scope>NUCLEOTIDE SEQUENCE</scope>
</reference>
<organism evidence="1">
    <name type="scientific">uncultured Caudovirales phage</name>
    <dbReference type="NCBI Taxonomy" id="2100421"/>
    <lineage>
        <taxon>Viruses</taxon>
        <taxon>Duplodnaviria</taxon>
        <taxon>Heunggongvirae</taxon>
        <taxon>Uroviricota</taxon>
        <taxon>Caudoviricetes</taxon>
        <taxon>Peduoviridae</taxon>
        <taxon>Maltschvirus</taxon>
        <taxon>Maltschvirus maltsch</taxon>
    </lineage>
</organism>
<proteinExistence type="predicted"/>
<evidence type="ECO:0000313" key="1">
    <source>
        <dbReference type="EMBL" id="CAB4169061.1"/>
    </source>
</evidence>